<evidence type="ECO:0000313" key="3">
    <source>
        <dbReference type="EMBL" id="RLP79516.1"/>
    </source>
</evidence>
<dbReference type="RefSeq" id="WP_121622726.1">
    <property type="nucleotide sequence ID" value="NZ_JACIIW010000001.1"/>
</dbReference>
<dbReference type="GO" id="GO:0005524">
    <property type="term" value="F:ATP binding"/>
    <property type="evidence" value="ECO:0007669"/>
    <property type="project" value="UniProtKB-KW"/>
</dbReference>
<dbReference type="AlphaFoldDB" id="A0A3L7AGB9"/>
<keyword evidence="1" id="KW-1188">Viral release from host cell</keyword>
<dbReference type="Pfam" id="PF03237">
    <property type="entry name" value="Terminase_6N"/>
    <property type="match status" value="1"/>
</dbReference>
<keyword evidence="4" id="KW-1185">Reference proteome</keyword>
<keyword evidence="3" id="KW-0067">ATP-binding</keyword>
<dbReference type="EMBL" id="RCTF01000005">
    <property type="protein sequence ID" value="RLP79516.1"/>
    <property type="molecule type" value="Genomic_DNA"/>
</dbReference>
<name>A0A3L7AGB9_9HYPH</name>
<comment type="caution">
    <text evidence="3">The sequence shown here is derived from an EMBL/GenBank/DDBJ whole genome shotgun (WGS) entry which is preliminary data.</text>
</comment>
<evidence type="ECO:0000259" key="2">
    <source>
        <dbReference type="Pfam" id="PF17289"/>
    </source>
</evidence>
<evidence type="ECO:0000313" key="4">
    <source>
        <dbReference type="Proteomes" id="UP000269692"/>
    </source>
</evidence>
<dbReference type="InterPro" id="IPR027417">
    <property type="entry name" value="P-loop_NTPase"/>
</dbReference>
<reference evidence="3 4" key="1">
    <citation type="submission" date="2018-10" db="EMBL/GenBank/DDBJ databases">
        <title>Xanthobacter tagetidis genome sequencing and assembly.</title>
        <authorList>
            <person name="Maclea K.S."/>
            <person name="Goen A.E."/>
            <person name="Fatima S.A."/>
        </authorList>
    </citation>
    <scope>NUCLEOTIDE SEQUENCE [LARGE SCALE GENOMIC DNA]</scope>
    <source>
        <strain evidence="3 4">ATCC 700314</strain>
    </source>
</reference>
<gene>
    <name evidence="3" type="ORF">D9R14_07575</name>
</gene>
<protein>
    <submittedName>
        <fullName evidence="3">ATP-binding protein</fullName>
    </submittedName>
</protein>
<keyword evidence="3" id="KW-0547">Nucleotide-binding</keyword>
<dbReference type="Pfam" id="PF17289">
    <property type="entry name" value="Terminase_6C"/>
    <property type="match status" value="1"/>
</dbReference>
<evidence type="ECO:0000256" key="1">
    <source>
        <dbReference type="ARBA" id="ARBA00022612"/>
    </source>
</evidence>
<dbReference type="OrthoDB" id="4519042at2"/>
<organism evidence="3 4">
    <name type="scientific">Xanthobacter tagetidis</name>
    <dbReference type="NCBI Taxonomy" id="60216"/>
    <lineage>
        <taxon>Bacteria</taxon>
        <taxon>Pseudomonadati</taxon>
        <taxon>Pseudomonadota</taxon>
        <taxon>Alphaproteobacteria</taxon>
        <taxon>Hyphomicrobiales</taxon>
        <taxon>Xanthobacteraceae</taxon>
        <taxon>Xanthobacter</taxon>
    </lineage>
</organism>
<accession>A0A3L7AGB9</accession>
<proteinExistence type="predicted"/>
<sequence length="450" mass="49360">MPEASFNLSSLASLPPHQRDAILARLTDKECQALLHDWQFVARPNQLPPDGDWLIWLILAGRGFGKTRTGAEWVREQLKAGASRLGLIAPTASDARDVMVEGESGLLAVCWAGDRTNKGEILGRPQYEPSKRRLTWANGAMATLFSAEEPERLRGPQHDRLWCDELAAWKHLSETWDMAMFGLRLGSRPRTCITTTPKPKAALRKIIADTRTVITRGSTFDNAGNLAPEFLQAVKEKYEGTRLGRQELNAEMLDDVPGALWTAAMLEAARVSAVPDMQRVVVAIDPSGTKGQEDRGDSVGIVVAGKGVDGLAYVLADRTCKLSPDGWGRRATAAYREFKADRIVAERNFGGAMVEHVIRTVDPTASYREVTASRGKVARAEPVAALYEQGRVKHLAAMSDLEDQMTGFTADGYVGEGSPDRVDAAVWALTELMLKDEAPTLQVGRQIMRR</sequence>
<feature type="domain" description="Terminase large subunit gp17-like C-terminal" evidence="2">
    <location>
        <begin position="283"/>
        <end position="430"/>
    </location>
</feature>
<dbReference type="InterPro" id="IPR035421">
    <property type="entry name" value="Terminase_6C"/>
</dbReference>
<dbReference type="Gene3D" id="3.40.50.300">
    <property type="entry name" value="P-loop containing nucleotide triphosphate hydrolases"/>
    <property type="match status" value="1"/>
</dbReference>
<dbReference type="Proteomes" id="UP000269692">
    <property type="component" value="Unassembled WGS sequence"/>
</dbReference>
<dbReference type="Gene3D" id="3.30.420.240">
    <property type="match status" value="1"/>
</dbReference>